<sequence length="258" mass="30539">MKEKIIEALKRIEQEFEVKICFAVEAGSRAWGTSSPDSDYDVRFIYVHKTDWYLSIDQKRDVIELPINNQLDLNGWDLRKALQLFKKSNPSLMEWLHSSIVYFQAFSLDGKMRELEDQIFQPRASLFHYLNMAKGNYRNCLQTAAINSKRYLNVIRPILACMWIERHNRFPPNEVQPLIEALIMEGEVKRELLTLIERKVTRDDHGFEVDFPIIHDFIEKEIRHLEEYANSLRGPSRDFTATLNELFRQVLEEVWSQS</sequence>
<dbReference type="InterPro" id="IPR018775">
    <property type="entry name" value="RlaP"/>
</dbReference>
<accession>A0A561E0C4</accession>
<dbReference type="AlphaFoldDB" id="A0A561E0C4"/>
<reference evidence="1 2" key="1">
    <citation type="submission" date="2019-06" db="EMBL/GenBank/DDBJ databases">
        <title>Sorghum-associated microbial communities from plants grown in Nebraska, USA.</title>
        <authorList>
            <person name="Schachtman D."/>
        </authorList>
    </citation>
    <scope>NUCLEOTIDE SEQUENCE [LARGE SCALE GENOMIC DNA]</scope>
    <source>
        <strain evidence="1 2">2482</strain>
    </source>
</reference>
<dbReference type="PANTHER" id="PTHR34817:SF2">
    <property type="entry name" value="NUCLEOTIDYLTRANSFERASE"/>
    <property type="match status" value="1"/>
</dbReference>
<protein>
    <recommendedName>
        <fullName evidence="3">Nucleotidyltransferase</fullName>
    </recommendedName>
</protein>
<dbReference type="InterPro" id="IPR043519">
    <property type="entry name" value="NT_sf"/>
</dbReference>
<dbReference type="EMBL" id="VIVN01000001">
    <property type="protein sequence ID" value="TWE09069.1"/>
    <property type="molecule type" value="Genomic_DNA"/>
</dbReference>
<keyword evidence="2" id="KW-1185">Reference proteome</keyword>
<dbReference type="RefSeq" id="WP_144562674.1">
    <property type="nucleotide sequence ID" value="NZ_VIVN01000001.1"/>
</dbReference>
<name>A0A561E0C4_9BACI</name>
<evidence type="ECO:0000313" key="1">
    <source>
        <dbReference type="EMBL" id="TWE09069.1"/>
    </source>
</evidence>
<dbReference type="PANTHER" id="PTHR34817">
    <property type="entry name" value="NUCLEOTIDYLTRANSFERASE"/>
    <property type="match status" value="1"/>
</dbReference>
<evidence type="ECO:0008006" key="3">
    <source>
        <dbReference type="Google" id="ProtNLM"/>
    </source>
</evidence>
<evidence type="ECO:0000313" key="2">
    <source>
        <dbReference type="Proteomes" id="UP000319671"/>
    </source>
</evidence>
<dbReference type="Proteomes" id="UP000319671">
    <property type="component" value="Unassembled WGS sequence"/>
</dbReference>
<proteinExistence type="predicted"/>
<dbReference type="SUPFAM" id="SSF81301">
    <property type="entry name" value="Nucleotidyltransferase"/>
    <property type="match status" value="1"/>
</dbReference>
<dbReference type="Pfam" id="PF10127">
    <property type="entry name" value="RlaP"/>
    <property type="match status" value="1"/>
</dbReference>
<comment type="caution">
    <text evidence="1">The sequence shown here is derived from an EMBL/GenBank/DDBJ whole genome shotgun (WGS) entry which is preliminary data.</text>
</comment>
<organism evidence="1 2">
    <name type="scientific">Neobacillus bataviensis</name>
    <dbReference type="NCBI Taxonomy" id="220685"/>
    <lineage>
        <taxon>Bacteria</taxon>
        <taxon>Bacillati</taxon>
        <taxon>Bacillota</taxon>
        <taxon>Bacilli</taxon>
        <taxon>Bacillales</taxon>
        <taxon>Bacillaceae</taxon>
        <taxon>Neobacillus</taxon>
    </lineage>
</organism>
<gene>
    <name evidence="1" type="ORF">FB550_1011101</name>
</gene>